<dbReference type="AlphaFoldDB" id="A0A3N4MKY3"/>
<feature type="domain" description="Tc1-like transposase DDE" evidence="1">
    <location>
        <begin position="8"/>
        <end position="58"/>
    </location>
</feature>
<dbReference type="Pfam" id="PF13358">
    <property type="entry name" value="DDE_3"/>
    <property type="match status" value="1"/>
</dbReference>
<dbReference type="EMBL" id="ML121528">
    <property type="protein sequence ID" value="RPB28875.1"/>
    <property type="molecule type" value="Genomic_DNA"/>
</dbReference>
<reference evidence="2 3" key="1">
    <citation type="journal article" date="2018" name="Nat. Ecol. Evol.">
        <title>Pezizomycetes genomes reveal the molecular basis of ectomycorrhizal truffle lifestyle.</title>
        <authorList>
            <person name="Murat C."/>
            <person name="Payen T."/>
            <person name="Noel B."/>
            <person name="Kuo A."/>
            <person name="Morin E."/>
            <person name="Chen J."/>
            <person name="Kohler A."/>
            <person name="Krizsan K."/>
            <person name="Balestrini R."/>
            <person name="Da Silva C."/>
            <person name="Montanini B."/>
            <person name="Hainaut M."/>
            <person name="Levati E."/>
            <person name="Barry K.W."/>
            <person name="Belfiori B."/>
            <person name="Cichocki N."/>
            <person name="Clum A."/>
            <person name="Dockter R.B."/>
            <person name="Fauchery L."/>
            <person name="Guy J."/>
            <person name="Iotti M."/>
            <person name="Le Tacon F."/>
            <person name="Lindquist E.A."/>
            <person name="Lipzen A."/>
            <person name="Malagnac F."/>
            <person name="Mello A."/>
            <person name="Molinier V."/>
            <person name="Miyauchi S."/>
            <person name="Poulain J."/>
            <person name="Riccioni C."/>
            <person name="Rubini A."/>
            <person name="Sitrit Y."/>
            <person name="Splivallo R."/>
            <person name="Traeger S."/>
            <person name="Wang M."/>
            <person name="Zifcakova L."/>
            <person name="Wipf D."/>
            <person name="Zambonelli A."/>
            <person name="Paolocci F."/>
            <person name="Nowrousian M."/>
            <person name="Ottonello S."/>
            <person name="Baldrian P."/>
            <person name="Spatafora J.W."/>
            <person name="Henrissat B."/>
            <person name="Nagy L.G."/>
            <person name="Aury J.M."/>
            <person name="Wincker P."/>
            <person name="Grigoriev I.V."/>
            <person name="Bonfante P."/>
            <person name="Martin F.M."/>
        </authorList>
    </citation>
    <scope>NUCLEOTIDE SEQUENCE [LARGE SCALE GENOMIC DNA]</scope>
    <source>
        <strain evidence="2 3">ATCC MYA-4762</strain>
    </source>
</reference>
<proteinExistence type="predicted"/>
<dbReference type="InterPro" id="IPR038717">
    <property type="entry name" value="Tc1-like_DDE_dom"/>
</dbReference>
<keyword evidence="3" id="KW-1185">Reference proteome</keyword>
<dbReference type="InterPro" id="IPR036397">
    <property type="entry name" value="RNaseH_sf"/>
</dbReference>
<evidence type="ECO:0000313" key="2">
    <source>
        <dbReference type="EMBL" id="RPB28875.1"/>
    </source>
</evidence>
<organism evidence="2 3">
    <name type="scientific">Terfezia boudieri ATCC MYA-4762</name>
    <dbReference type="NCBI Taxonomy" id="1051890"/>
    <lineage>
        <taxon>Eukaryota</taxon>
        <taxon>Fungi</taxon>
        <taxon>Dikarya</taxon>
        <taxon>Ascomycota</taxon>
        <taxon>Pezizomycotina</taxon>
        <taxon>Pezizomycetes</taxon>
        <taxon>Pezizales</taxon>
        <taxon>Pezizaceae</taxon>
        <taxon>Terfezia</taxon>
    </lineage>
</organism>
<sequence>MLDYIYIFLRDNMGVHRYTSIQKWFQEMEYKVMKWPPYSSDLNPIENVWIELRSYFTKSLEDSLI</sequence>
<dbReference type="GO" id="GO:0003676">
    <property type="term" value="F:nucleic acid binding"/>
    <property type="evidence" value="ECO:0007669"/>
    <property type="project" value="InterPro"/>
</dbReference>
<name>A0A3N4MKY3_9PEZI</name>
<dbReference type="Proteomes" id="UP000267821">
    <property type="component" value="Unassembled WGS sequence"/>
</dbReference>
<dbReference type="InParanoid" id="A0A3N4MKY3"/>
<dbReference type="STRING" id="1051890.A0A3N4MKY3"/>
<gene>
    <name evidence="2" type="ORF">L211DRAFT_244358</name>
</gene>
<dbReference type="Gene3D" id="3.30.420.10">
    <property type="entry name" value="Ribonuclease H-like superfamily/Ribonuclease H"/>
    <property type="match status" value="1"/>
</dbReference>
<accession>A0A3N4MKY3</accession>
<dbReference type="OrthoDB" id="3599154at2759"/>
<evidence type="ECO:0000313" key="3">
    <source>
        <dbReference type="Proteomes" id="UP000267821"/>
    </source>
</evidence>
<protein>
    <recommendedName>
        <fullName evidence="1">Tc1-like transposase DDE domain-containing protein</fullName>
    </recommendedName>
</protein>
<evidence type="ECO:0000259" key="1">
    <source>
        <dbReference type="Pfam" id="PF13358"/>
    </source>
</evidence>